<dbReference type="Proteomes" id="UP000287171">
    <property type="component" value="Unassembled WGS sequence"/>
</dbReference>
<evidence type="ECO:0000256" key="2">
    <source>
        <dbReference type="SAM" id="SignalP"/>
    </source>
</evidence>
<evidence type="ECO:0000259" key="3">
    <source>
        <dbReference type="Pfam" id="PF07452"/>
    </source>
</evidence>
<feature type="domain" description="CHRD" evidence="3">
    <location>
        <begin position="180"/>
        <end position="266"/>
    </location>
</feature>
<reference evidence="5" key="1">
    <citation type="submission" date="2018-12" db="EMBL/GenBank/DDBJ databases">
        <title>Tengunoibacter tsumagoiensis gen. nov., sp. nov., Dictyobacter kobayashii sp. nov., D. alpinus sp. nov., and D. joshuensis sp. nov. and description of Dictyobacteraceae fam. nov. within the order Ktedonobacterales isolated from Tengu-no-mugimeshi.</title>
        <authorList>
            <person name="Wang C.M."/>
            <person name="Zheng Y."/>
            <person name="Sakai Y."/>
            <person name="Toyoda A."/>
            <person name="Minakuchi Y."/>
            <person name="Abe K."/>
            <person name="Yokota A."/>
            <person name="Yabe S."/>
        </authorList>
    </citation>
    <scope>NUCLEOTIDE SEQUENCE [LARGE SCALE GENOMIC DNA]</scope>
    <source>
        <strain evidence="5">Uno16</strain>
    </source>
</reference>
<comment type="caution">
    <text evidence="4">The sequence shown here is derived from an EMBL/GenBank/DDBJ whole genome shotgun (WGS) entry which is preliminary data.</text>
</comment>
<comment type="similarity">
    <text evidence="1">Belongs to the Cu-Zn superoxide dismutase family.</text>
</comment>
<evidence type="ECO:0000256" key="1">
    <source>
        <dbReference type="ARBA" id="ARBA00010457"/>
    </source>
</evidence>
<organism evidence="4 5">
    <name type="scientific">Dictyobacter alpinus</name>
    <dbReference type="NCBI Taxonomy" id="2014873"/>
    <lineage>
        <taxon>Bacteria</taxon>
        <taxon>Bacillati</taxon>
        <taxon>Chloroflexota</taxon>
        <taxon>Ktedonobacteria</taxon>
        <taxon>Ktedonobacterales</taxon>
        <taxon>Dictyobacteraceae</taxon>
        <taxon>Dictyobacter</taxon>
    </lineage>
</organism>
<dbReference type="GO" id="GO:0046872">
    <property type="term" value="F:metal ion binding"/>
    <property type="evidence" value="ECO:0007669"/>
    <property type="project" value="InterPro"/>
</dbReference>
<proteinExistence type="inferred from homology"/>
<evidence type="ECO:0000313" key="4">
    <source>
        <dbReference type="EMBL" id="GCE32132.1"/>
    </source>
</evidence>
<dbReference type="AlphaFoldDB" id="A0A402BLC4"/>
<sequence>MQIRTKKTLIALWAALAFMLALTACGSPFSTTSAVQNVKTATSGKTATAVLLHSPVGTADVVWDPQQQTLTVTMQVSGLAPNSPHPLHIHLGVCDDPGTMLYMLPNLQANASGQASINAIIKGVAHLPKSGWLINVHNGPTMAAQDNQNIAIACATLTMKEATTKAPLKEHVELGGTTAANESVSGTANFSVDTTSTLSVSVKVHGLEPGSHHAVHVHAGNCNRQGKMLYPLIDLVADANGDANSSATFSGVDAIPASGWYVNVHFAKLITDQKGQIISQVFNPIACGNVVLS</sequence>
<dbReference type="InterPro" id="IPR010895">
    <property type="entry name" value="CHRD"/>
</dbReference>
<name>A0A402BLC4_9CHLR</name>
<dbReference type="SUPFAM" id="SSF49329">
    <property type="entry name" value="Cu,Zn superoxide dismutase-like"/>
    <property type="match status" value="2"/>
</dbReference>
<keyword evidence="2" id="KW-0732">Signal</keyword>
<gene>
    <name evidence="4" type="ORF">KDA_76160</name>
</gene>
<dbReference type="OrthoDB" id="4617389at2"/>
<keyword evidence="5" id="KW-1185">Reference proteome</keyword>
<dbReference type="PROSITE" id="PS51257">
    <property type="entry name" value="PROKAR_LIPOPROTEIN"/>
    <property type="match status" value="1"/>
</dbReference>
<accession>A0A402BLC4</accession>
<feature type="chain" id="PRO_5019550346" description="CHRD domain-containing protein" evidence="2">
    <location>
        <begin position="27"/>
        <end position="293"/>
    </location>
</feature>
<dbReference type="Pfam" id="PF07452">
    <property type="entry name" value="CHRD"/>
    <property type="match status" value="1"/>
</dbReference>
<dbReference type="EMBL" id="BIFT01000003">
    <property type="protein sequence ID" value="GCE32132.1"/>
    <property type="molecule type" value="Genomic_DNA"/>
</dbReference>
<feature type="signal peptide" evidence="2">
    <location>
        <begin position="1"/>
        <end position="26"/>
    </location>
</feature>
<evidence type="ECO:0000313" key="5">
    <source>
        <dbReference type="Proteomes" id="UP000287171"/>
    </source>
</evidence>
<protein>
    <recommendedName>
        <fullName evidence="3">CHRD domain-containing protein</fullName>
    </recommendedName>
</protein>
<dbReference type="GO" id="GO:0006801">
    <property type="term" value="P:superoxide metabolic process"/>
    <property type="evidence" value="ECO:0007669"/>
    <property type="project" value="InterPro"/>
</dbReference>
<dbReference type="Gene3D" id="2.60.40.200">
    <property type="entry name" value="Superoxide dismutase, copper/zinc binding domain"/>
    <property type="match status" value="2"/>
</dbReference>
<dbReference type="RefSeq" id="WP_126632131.1">
    <property type="nucleotide sequence ID" value="NZ_BIFT01000003.1"/>
</dbReference>
<dbReference type="InterPro" id="IPR036423">
    <property type="entry name" value="SOD-like_Cu/Zn_dom_sf"/>
</dbReference>